<keyword evidence="3" id="KW-0325">Glycoprotein</keyword>
<evidence type="ECO:0000259" key="5">
    <source>
        <dbReference type="PROSITE" id="PS50927"/>
    </source>
</evidence>
<dbReference type="InterPro" id="IPR000858">
    <property type="entry name" value="S_locus_glycoprot_dom"/>
</dbReference>
<dbReference type="InterPro" id="IPR001480">
    <property type="entry name" value="Bulb-type_lectin_dom"/>
</dbReference>
<evidence type="ECO:0000256" key="1">
    <source>
        <dbReference type="ARBA" id="ARBA00022729"/>
    </source>
</evidence>
<dbReference type="PANTHER" id="PTHR32444">
    <property type="entry name" value="BULB-TYPE LECTIN DOMAIN-CONTAINING PROTEIN"/>
    <property type="match status" value="1"/>
</dbReference>
<protein>
    <recommendedName>
        <fullName evidence="5">Bulb-type lectin domain-containing protein</fullName>
    </recommendedName>
</protein>
<feature type="region of interest" description="Disordered" evidence="4">
    <location>
        <begin position="1"/>
        <end position="41"/>
    </location>
</feature>
<dbReference type="PANTHER" id="PTHR32444:SF247">
    <property type="entry name" value="OS01G0958200 PROTEIN"/>
    <property type="match status" value="1"/>
</dbReference>
<dbReference type="SUPFAM" id="SSF51110">
    <property type="entry name" value="alpha-D-mannose-specific plant lectins"/>
    <property type="match status" value="1"/>
</dbReference>
<dbReference type="Proteomes" id="UP001064489">
    <property type="component" value="Chromosome 10"/>
</dbReference>
<reference evidence="6" key="2">
    <citation type="submission" date="2023-02" db="EMBL/GenBank/DDBJ databases">
        <authorList>
            <person name="Swenson N.G."/>
            <person name="Wegrzyn J.L."/>
            <person name="Mcevoy S.L."/>
        </authorList>
    </citation>
    <scope>NUCLEOTIDE SEQUENCE</scope>
    <source>
        <strain evidence="6">91603</strain>
        <tissue evidence="6">Leaf</tissue>
    </source>
</reference>
<proteinExistence type="predicted"/>
<dbReference type="Pfam" id="PF00954">
    <property type="entry name" value="S_locus_glycop"/>
    <property type="match status" value="1"/>
</dbReference>
<dbReference type="PROSITE" id="PS50927">
    <property type="entry name" value="BULB_LECTIN"/>
    <property type="match status" value="1"/>
</dbReference>
<evidence type="ECO:0000313" key="6">
    <source>
        <dbReference type="EMBL" id="KAI9166193.1"/>
    </source>
</evidence>
<dbReference type="CDD" id="cd00028">
    <property type="entry name" value="B_lectin"/>
    <property type="match status" value="1"/>
</dbReference>
<evidence type="ECO:0000313" key="7">
    <source>
        <dbReference type="Proteomes" id="UP001064489"/>
    </source>
</evidence>
<dbReference type="EMBL" id="JAJSOW010000105">
    <property type="protein sequence ID" value="KAI9166193.1"/>
    <property type="molecule type" value="Genomic_DNA"/>
</dbReference>
<sequence>MLKQTFRDTKNENPNSLQQVEFEVPNKSKKVSPTVDGPDDQYEISVEVEDSAPLSEIRQQPESITTSRPKRDIRKPARYTYIVAYALPVIDDTISANQSLSGDQTIFSAGGIFELGFFKSGKSSNNYIGNWFKKGPEQTIIWVANREKPIYDRYSSVLKISDSYLVLFNEALIPIWSTNLSLTTQRFVEVVLLDPTSGSNQYLMLWNRSAPYWSSGPWNGQTFIWTPNLIQLQNTNVNVSFVTNENENYVIYSAADPNFIIGLIMRASGQVQQMYRLKASKNWFQFWFTPRQACEFYAYCGAFSICSEQTQPFCACFKQNSEQDWNLQDYSGGLCEENPTAVCK</sequence>
<evidence type="ECO:0000256" key="2">
    <source>
        <dbReference type="ARBA" id="ARBA00023157"/>
    </source>
</evidence>
<feature type="domain" description="Bulb-type lectin" evidence="5">
    <location>
        <begin position="91"/>
        <end position="218"/>
    </location>
</feature>
<keyword evidence="7" id="KW-1185">Reference proteome</keyword>
<evidence type="ECO:0000256" key="3">
    <source>
        <dbReference type="ARBA" id="ARBA00023180"/>
    </source>
</evidence>
<evidence type="ECO:0000256" key="4">
    <source>
        <dbReference type="SAM" id="MobiDB-lite"/>
    </source>
</evidence>
<organism evidence="6 7">
    <name type="scientific">Acer negundo</name>
    <name type="common">Box elder</name>
    <dbReference type="NCBI Taxonomy" id="4023"/>
    <lineage>
        <taxon>Eukaryota</taxon>
        <taxon>Viridiplantae</taxon>
        <taxon>Streptophyta</taxon>
        <taxon>Embryophyta</taxon>
        <taxon>Tracheophyta</taxon>
        <taxon>Spermatophyta</taxon>
        <taxon>Magnoliopsida</taxon>
        <taxon>eudicotyledons</taxon>
        <taxon>Gunneridae</taxon>
        <taxon>Pentapetalae</taxon>
        <taxon>rosids</taxon>
        <taxon>malvids</taxon>
        <taxon>Sapindales</taxon>
        <taxon>Sapindaceae</taxon>
        <taxon>Hippocastanoideae</taxon>
        <taxon>Acereae</taxon>
        <taxon>Acer</taxon>
    </lineage>
</organism>
<dbReference type="AlphaFoldDB" id="A0AAD5IKQ5"/>
<gene>
    <name evidence="6" type="ORF">LWI28_027823</name>
</gene>
<name>A0AAD5IKQ5_ACENE</name>
<comment type="caution">
    <text evidence="6">The sequence shown here is derived from an EMBL/GenBank/DDBJ whole genome shotgun (WGS) entry which is preliminary data.</text>
</comment>
<feature type="compositionally biased region" description="Basic and acidic residues" evidence="4">
    <location>
        <begin position="1"/>
        <end position="11"/>
    </location>
</feature>
<keyword evidence="1" id="KW-0732">Signal</keyword>
<dbReference type="SMART" id="SM00108">
    <property type="entry name" value="B_lectin"/>
    <property type="match status" value="1"/>
</dbReference>
<dbReference type="Gene3D" id="2.90.10.10">
    <property type="entry name" value="Bulb-type lectin domain"/>
    <property type="match status" value="1"/>
</dbReference>
<reference evidence="6" key="1">
    <citation type="journal article" date="2022" name="Plant J.">
        <title>Strategies of tolerance reflected in two North American maple genomes.</title>
        <authorList>
            <person name="McEvoy S.L."/>
            <person name="Sezen U.U."/>
            <person name="Trouern-Trend A."/>
            <person name="McMahon S.M."/>
            <person name="Schaberg P.G."/>
            <person name="Yang J."/>
            <person name="Wegrzyn J.L."/>
            <person name="Swenson N.G."/>
        </authorList>
    </citation>
    <scope>NUCLEOTIDE SEQUENCE</scope>
    <source>
        <strain evidence="6">91603</strain>
    </source>
</reference>
<dbReference type="InterPro" id="IPR036426">
    <property type="entry name" value="Bulb-type_lectin_dom_sf"/>
</dbReference>
<dbReference type="GO" id="GO:0048544">
    <property type="term" value="P:recognition of pollen"/>
    <property type="evidence" value="ECO:0007669"/>
    <property type="project" value="InterPro"/>
</dbReference>
<keyword evidence="2" id="KW-1015">Disulfide bond</keyword>
<accession>A0AAD5IKQ5</accession>